<gene>
    <name evidence="5" type="ORF">Naga_100310g1</name>
</gene>
<dbReference type="GO" id="GO:0006747">
    <property type="term" value="P:FAD biosynthetic process"/>
    <property type="evidence" value="ECO:0007669"/>
    <property type="project" value="TreeGrafter"/>
</dbReference>
<dbReference type="PANTHER" id="PTHR23293:SF9">
    <property type="entry name" value="FAD SYNTHASE"/>
    <property type="match status" value="1"/>
</dbReference>
<dbReference type="Proteomes" id="UP000019335">
    <property type="component" value="Chromosome 1"/>
</dbReference>
<evidence type="ECO:0000313" key="6">
    <source>
        <dbReference type="Proteomes" id="UP000019335"/>
    </source>
</evidence>
<name>W7TSA2_9STRA</name>
<dbReference type="EMBL" id="AZIL01000052">
    <property type="protein sequence ID" value="EWM30110.1"/>
    <property type="molecule type" value="Genomic_DNA"/>
</dbReference>
<reference evidence="5 6" key="1">
    <citation type="journal article" date="2014" name="Mol. Plant">
        <title>Chromosome Scale Genome Assembly and Transcriptome Profiling of Nannochloropsis gaditana in Nitrogen Depletion.</title>
        <authorList>
            <person name="Corteggiani Carpinelli E."/>
            <person name="Telatin A."/>
            <person name="Vitulo N."/>
            <person name="Forcato C."/>
            <person name="D'Angelo M."/>
            <person name="Schiavon R."/>
            <person name="Vezzi A."/>
            <person name="Giacometti G.M."/>
            <person name="Morosinotto T."/>
            <person name="Valle G."/>
        </authorList>
    </citation>
    <scope>NUCLEOTIDE SEQUENCE [LARGE SCALE GENOMIC DNA]</scope>
    <source>
        <strain evidence="5 6">B-31</strain>
    </source>
</reference>
<evidence type="ECO:0000313" key="5">
    <source>
        <dbReference type="EMBL" id="EWM30110.1"/>
    </source>
</evidence>
<protein>
    <submittedName>
        <fullName evidence="5">Fad synthetase</fullName>
    </submittedName>
</protein>
<dbReference type="PANTHER" id="PTHR23293">
    <property type="entry name" value="FAD SYNTHETASE-RELATED FMN ADENYLYLTRANSFERASE"/>
    <property type="match status" value="1"/>
</dbReference>
<evidence type="ECO:0000256" key="3">
    <source>
        <dbReference type="ARBA" id="ARBA00022741"/>
    </source>
</evidence>
<proteinExistence type="predicted"/>
<keyword evidence="3" id="KW-0547">Nucleotide-binding</keyword>
<dbReference type="SUPFAM" id="SSF52402">
    <property type="entry name" value="Adenine nucleotide alpha hydrolases-like"/>
    <property type="match status" value="1"/>
</dbReference>
<dbReference type="GO" id="GO:0003919">
    <property type="term" value="F:FMN adenylyltransferase activity"/>
    <property type="evidence" value="ECO:0007669"/>
    <property type="project" value="TreeGrafter"/>
</dbReference>
<evidence type="ECO:0000256" key="2">
    <source>
        <dbReference type="ARBA" id="ARBA00022695"/>
    </source>
</evidence>
<keyword evidence="1" id="KW-0808">Transferase</keyword>
<comment type="caution">
    <text evidence="5">The sequence shown here is derived from an EMBL/GenBank/DDBJ whole genome shotgun (WGS) entry which is preliminary data.</text>
</comment>
<keyword evidence="2" id="KW-0548">Nucleotidyltransferase</keyword>
<keyword evidence="4" id="KW-0067">ATP-binding</keyword>
<dbReference type="GO" id="GO:0005524">
    <property type="term" value="F:ATP binding"/>
    <property type="evidence" value="ECO:0007669"/>
    <property type="project" value="UniProtKB-KW"/>
</dbReference>
<organism evidence="5 6">
    <name type="scientific">Nannochloropsis gaditana</name>
    <dbReference type="NCBI Taxonomy" id="72520"/>
    <lineage>
        <taxon>Eukaryota</taxon>
        <taxon>Sar</taxon>
        <taxon>Stramenopiles</taxon>
        <taxon>Ochrophyta</taxon>
        <taxon>Eustigmatophyceae</taxon>
        <taxon>Eustigmatales</taxon>
        <taxon>Monodopsidaceae</taxon>
        <taxon>Nannochloropsis</taxon>
    </lineage>
</organism>
<sequence length="159" mass="17428">MDSLQAFVSQPLKGSAANPHNEALQGQIQRALDLICTVLTLFPLEMLALTFNGGKDACVVFHLVRLALRLRGVAEGEASGRLKVLYFSPEHGDFPEVISFMAKISEDYHVTYTTYPAGTSFKDGMRDLVEKQGLKAVFLGVRRGDPHSCAWKRGGETEG</sequence>
<evidence type="ECO:0000256" key="1">
    <source>
        <dbReference type="ARBA" id="ARBA00022679"/>
    </source>
</evidence>
<dbReference type="InterPro" id="IPR014729">
    <property type="entry name" value="Rossmann-like_a/b/a_fold"/>
</dbReference>
<accession>W7TSA2</accession>
<dbReference type="OrthoDB" id="270728at2759"/>
<evidence type="ECO:0000256" key="4">
    <source>
        <dbReference type="ARBA" id="ARBA00022840"/>
    </source>
</evidence>
<keyword evidence="6" id="KW-1185">Reference proteome</keyword>
<feature type="non-terminal residue" evidence="5">
    <location>
        <position position="159"/>
    </location>
</feature>
<dbReference type="Gene3D" id="3.40.50.620">
    <property type="entry name" value="HUPs"/>
    <property type="match status" value="1"/>
</dbReference>
<dbReference type="AlphaFoldDB" id="W7TSA2"/>